<evidence type="ECO:0000313" key="8">
    <source>
        <dbReference type="EMBL" id="KYJ86367.1"/>
    </source>
</evidence>
<feature type="binding site" evidence="6">
    <location>
        <begin position="203"/>
        <end position="207"/>
    </location>
    <ligand>
        <name>ATP</name>
        <dbReference type="ChEBI" id="CHEBI:30616"/>
    </ligand>
</feature>
<evidence type="ECO:0000313" key="9">
    <source>
        <dbReference type="Proteomes" id="UP000075359"/>
    </source>
</evidence>
<keyword evidence="6" id="KW-0479">Metal-binding</keyword>
<keyword evidence="9" id="KW-1185">Reference proteome</keyword>
<feature type="binding site" evidence="6">
    <location>
        <begin position="325"/>
        <end position="329"/>
    </location>
    <ligand>
        <name>ATP</name>
        <dbReference type="ChEBI" id="CHEBI:30616"/>
    </ligand>
</feature>
<dbReference type="Proteomes" id="UP000075359">
    <property type="component" value="Unassembled WGS sequence"/>
</dbReference>
<dbReference type="GO" id="GO:0000287">
    <property type="term" value="F:magnesium ion binding"/>
    <property type="evidence" value="ECO:0007669"/>
    <property type="project" value="UniProtKB-UniRule"/>
</dbReference>
<dbReference type="Pfam" id="PF00871">
    <property type="entry name" value="Acetate_kinase"/>
    <property type="match status" value="1"/>
</dbReference>
<dbReference type="HAMAP" id="MF_00020">
    <property type="entry name" value="Acetate_kinase"/>
    <property type="match status" value="1"/>
</dbReference>
<organism evidence="8 9">
    <name type="scientific">Sulfurovum riftiae</name>
    <dbReference type="NCBI Taxonomy" id="1630136"/>
    <lineage>
        <taxon>Bacteria</taxon>
        <taxon>Pseudomonadati</taxon>
        <taxon>Campylobacterota</taxon>
        <taxon>Epsilonproteobacteria</taxon>
        <taxon>Campylobacterales</taxon>
        <taxon>Sulfurovaceae</taxon>
        <taxon>Sulfurovum</taxon>
    </lineage>
</organism>
<feature type="binding site" evidence="6">
    <location>
        <position position="14"/>
    </location>
    <ligand>
        <name>ATP</name>
        <dbReference type="ChEBI" id="CHEBI:30616"/>
    </ligand>
</feature>
<sequence length="396" mass="43707">MKILVLNAGSSSLKCQLFFDETSVASVTIERIGEAESYMTLKTVREHSEQTITIKDHHHAIRTLFDLLQNSRTISDIEELDGIGHRVVHGGAYFTRPTKITPEIIRRIRSLIPLAPLHNPANLEGIEIIAEHYPTLTQIAVFDTAFHQTMPEIAARYPLPYRLYEEASVRRYGFHGTSHAYVAKEAAKLLKKPLGSLNLITLHLGNGASATAISKGRSIDTSMGMTPLEGLMMGTRSGDIDPAIIPYLIHTLDISIDEVDTLLNKESGLKGICGTNEMREIITSAESGDEKSRLALEMYVYRIRKYIGAYSAVLGSVDAIVFTGGIGEHAMLIREMVCEGLENTFGICLDKEKNLSVENNERAVHSTESKVALLVIPTNEELEIARQTETAVKASF</sequence>
<dbReference type="OrthoDB" id="9802453at2"/>
<feature type="binding site" evidence="6">
    <location>
        <position position="86"/>
    </location>
    <ligand>
        <name>substrate</name>
    </ligand>
</feature>
<dbReference type="GO" id="GO:0008776">
    <property type="term" value="F:acetate kinase activity"/>
    <property type="evidence" value="ECO:0007669"/>
    <property type="project" value="UniProtKB-UniRule"/>
</dbReference>
<dbReference type="GO" id="GO:0005737">
    <property type="term" value="C:cytoplasm"/>
    <property type="evidence" value="ECO:0007669"/>
    <property type="project" value="UniProtKB-SubCell"/>
</dbReference>
<feature type="site" description="Transition state stabilizer" evidence="6">
    <location>
        <position position="175"/>
    </location>
</feature>
<dbReference type="InterPro" id="IPR004372">
    <property type="entry name" value="Ac/propionate_kinase"/>
</dbReference>
<dbReference type="EMBL" id="LNKT01000034">
    <property type="protein sequence ID" value="KYJ86367.1"/>
    <property type="molecule type" value="Genomic_DNA"/>
</dbReference>
<comment type="caution">
    <text evidence="6">Lacks conserved residue(s) required for the propagation of feature annotation.</text>
</comment>
<accession>A0A151CFU1</accession>
<feature type="site" description="Transition state stabilizer" evidence="6">
    <location>
        <position position="236"/>
    </location>
</feature>
<dbReference type="PRINTS" id="PR00471">
    <property type="entry name" value="ACETATEKNASE"/>
</dbReference>
<protein>
    <recommendedName>
        <fullName evidence="6">Acetate kinase</fullName>
        <ecNumber evidence="6">2.7.2.1</ecNumber>
    </recommendedName>
    <alternativeName>
        <fullName evidence="6">Acetokinase</fullName>
    </alternativeName>
</protein>
<dbReference type="PIRSF" id="PIRSF000722">
    <property type="entry name" value="Acetate_prop_kin"/>
    <property type="match status" value="1"/>
</dbReference>
<evidence type="ECO:0000256" key="3">
    <source>
        <dbReference type="ARBA" id="ARBA00022741"/>
    </source>
</evidence>
<keyword evidence="4 6" id="KW-0418">Kinase</keyword>
<proteinExistence type="inferred from homology"/>
<name>A0A151CFU1_9BACT</name>
<feature type="active site" description="Proton donor/acceptor" evidence="6">
    <location>
        <position position="143"/>
    </location>
</feature>
<dbReference type="InterPro" id="IPR023865">
    <property type="entry name" value="Aliphatic_acid_kinase_CS"/>
</dbReference>
<dbReference type="GO" id="GO:0006083">
    <property type="term" value="P:acetate metabolic process"/>
    <property type="evidence" value="ECO:0007669"/>
    <property type="project" value="TreeGrafter"/>
</dbReference>
<dbReference type="SUPFAM" id="SSF53067">
    <property type="entry name" value="Actin-like ATPase domain"/>
    <property type="match status" value="2"/>
</dbReference>
<evidence type="ECO:0000256" key="2">
    <source>
        <dbReference type="ARBA" id="ARBA00022679"/>
    </source>
</evidence>
<dbReference type="GO" id="GO:0006085">
    <property type="term" value="P:acetyl-CoA biosynthetic process"/>
    <property type="evidence" value="ECO:0007669"/>
    <property type="project" value="UniProtKB-UniRule"/>
</dbReference>
<dbReference type="InterPro" id="IPR000890">
    <property type="entry name" value="Aliphatic_acid_kin_short-chain"/>
</dbReference>
<dbReference type="RefSeq" id="WP_067331276.1">
    <property type="nucleotide sequence ID" value="NZ_LNKT01000034.1"/>
</dbReference>
<dbReference type="PANTHER" id="PTHR21060:SF15">
    <property type="entry name" value="ACETATE KINASE-RELATED"/>
    <property type="match status" value="1"/>
</dbReference>
<dbReference type="PANTHER" id="PTHR21060">
    <property type="entry name" value="ACETATE KINASE"/>
    <property type="match status" value="1"/>
</dbReference>
<feature type="binding site" evidence="6">
    <location>
        <position position="7"/>
    </location>
    <ligand>
        <name>Mg(2+)</name>
        <dbReference type="ChEBI" id="CHEBI:18420"/>
    </ligand>
</feature>
<comment type="subunit">
    <text evidence="6">Homodimer.</text>
</comment>
<comment type="function">
    <text evidence="6">Catalyzes the formation of acetyl phosphate from acetate and ATP. Can also catalyze the reverse reaction.</text>
</comment>
<keyword evidence="6" id="KW-0963">Cytoplasm</keyword>
<dbReference type="Gene3D" id="3.30.420.40">
    <property type="match status" value="2"/>
</dbReference>
<comment type="caution">
    <text evidence="8">The sequence shown here is derived from an EMBL/GenBank/DDBJ whole genome shotgun (WGS) entry which is preliminary data.</text>
</comment>
<keyword evidence="2 6" id="KW-0808">Transferase</keyword>
<evidence type="ECO:0000256" key="7">
    <source>
        <dbReference type="RuleBase" id="RU003835"/>
    </source>
</evidence>
<gene>
    <name evidence="6" type="primary">ackA</name>
    <name evidence="8" type="ORF">AS592_06115</name>
</gene>
<dbReference type="InterPro" id="IPR043129">
    <property type="entry name" value="ATPase_NBD"/>
</dbReference>
<dbReference type="AlphaFoldDB" id="A0A151CFU1"/>
<evidence type="ECO:0000256" key="1">
    <source>
        <dbReference type="ARBA" id="ARBA00008748"/>
    </source>
</evidence>
<dbReference type="PROSITE" id="PS01075">
    <property type="entry name" value="ACETATE_KINASE_1"/>
    <property type="match status" value="1"/>
</dbReference>
<dbReference type="UniPathway" id="UPA00340">
    <property type="reaction ID" value="UER00458"/>
</dbReference>
<dbReference type="CDD" id="cd24010">
    <property type="entry name" value="ASKHA_NBD_AcK_PK"/>
    <property type="match status" value="1"/>
</dbReference>
<comment type="similarity">
    <text evidence="1 6 7">Belongs to the acetokinase family.</text>
</comment>
<keyword evidence="6" id="KW-0460">Magnesium</keyword>
<comment type="subcellular location">
    <subcellularLocation>
        <location evidence="6">Cytoplasm</location>
    </subcellularLocation>
</comment>
<evidence type="ECO:0000256" key="6">
    <source>
        <dbReference type="HAMAP-Rule" id="MF_00020"/>
    </source>
</evidence>
<dbReference type="GO" id="GO:0005524">
    <property type="term" value="F:ATP binding"/>
    <property type="evidence" value="ECO:0007669"/>
    <property type="project" value="UniProtKB-KW"/>
</dbReference>
<comment type="pathway">
    <text evidence="6">Metabolic intermediate biosynthesis; acetyl-CoA biosynthesis; acetyl-CoA from acetate: step 1/2.</text>
</comment>
<reference evidence="8 9" key="1">
    <citation type="submission" date="2015-11" db="EMBL/GenBank/DDBJ databases">
        <title>Draft genome of Sulfurovum riftiae 1812E, a member of the Epsilonproteobacteria isolated from the tube of the deep-sea hydrothermal vent tubewom Riftia pachyptila.</title>
        <authorList>
            <person name="Vetriani C."/>
            <person name="Giovannelli D."/>
        </authorList>
    </citation>
    <scope>NUCLEOTIDE SEQUENCE [LARGE SCALE GENOMIC DNA]</scope>
    <source>
        <strain evidence="8 9">1812E</strain>
    </source>
</reference>
<dbReference type="EC" id="2.7.2.1" evidence="6"/>
<feature type="binding site" evidence="6">
    <location>
        <position position="380"/>
    </location>
    <ligand>
        <name>Mg(2+)</name>
        <dbReference type="ChEBI" id="CHEBI:18420"/>
    </ligand>
</feature>
<comment type="catalytic activity">
    <reaction evidence="6">
        <text>acetate + ATP = acetyl phosphate + ADP</text>
        <dbReference type="Rhea" id="RHEA:11352"/>
        <dbReference type="ChEBI" id="CHEBI:22191"/>
        <dbReference type="ChEBI" id="CHEBI:30089"/>
        <dbReference type="ChEBI" id="CHEBI:30616"/>
        <dbReference type="ChEBI" id="CHEBI:456216"/>
        <dbReference type="EC" id="2.7.2.1"/>
    </reaction>
</comment>
<keyword evidence="3 6" id="KW-0547">Nucleotide-binding</keyword>
<dbReference type="NCBIfam" id="TIGR00016">
    <property type="entry name" value="ackA"/>
    <property type="match status" value="1"/>
</dbReference>
<dbReference type="STRING" id="1630136.AS592_06115"/>
<keyword evidence="5 6" id="KW-0067">ATP-binding</keyword>
<evidence type="ECO:0000256" key="5">
    <source>
        <dbReference type="ARBA" id="ARBA00022840"/>
    </source>
</evidence>
<dbReference type="PROSITE" id="PS01076">
    <property type="entry name" value="ACETATE_KINASE_2"/>
    <property type="match status" value="1"/>
</dbReference>
<evidence type="ECO:0000256" key="4">
    <source>
        <dbReference type="ARBA" id="ARBA00022777"/>
    </source>
</evidence>
<comment type="cofactor">
    <cofactor evidence="6">
        <name>Mg(2+)</name>
        <dbReference type="ChEBI" id="CHEBI:18420"/>
    </cofactor>
    <cofactor evidence="6">
        <name>Mn(2+)</name>
        <dbReference type="ChEBI" id="CHEBI:29035"/>
    </cofactor>
    <text evidence="6">Mg(2+). Can also accept Mn(2+).</text>
</comment>